<accession>A0ABV9MU79</accession>
<feature type="binding site" evidence="2">
    <location>
        <position position="84"/>
    </location>
    <ligand>
        <name>substrate</name>
    </ligand>
</feature>
<feature type="binding site" evidence="2">
    <location>
        <begin position="213"/>
        <end position="215"/>
    </location>
    <ligand>
        <name>substrate</name>
    </ligand>
</feature>
<comment type="function">
    <text evidence="2">Catalyzes the condensation of isopentenyl diphosphate (IPP) with allylic pyrophosphates generating different type of terpenoids.</text>
</comment>
<dbReference type="NCBIfam" id="TIGR00055">
    <property type="entry name" value="uppS"/>
    <property type="match status" value="1"/>
</dbReference>
<feature type="binding site" evidence="2">
    <location>
        <position position="52"/>
    </location>
    <ligand>
        <name>substrate</name>
    </ligand>
</feature>
<sequence length="266" mass="30929">MLRFLPQKNKYIVEESEFSFSKELPIPKHIAIIMDGNGRWAQNRRLPRVAGHKEGMETVKKITKHASKLGVKVLTLYAFSTENWKRPNEEVNFLMQLPVDFFDTFVPELKKENVRVEVMGYKEFLPKHTQEAVERAMEETKNNTGLILNFALNYGSRAEIITAIQSLYTQLQANQGNINEITEDTFADYLMTGFLPTDLRDPELVIRTSGEERISNFLLWQIAYSELFFTRAFWPDFDEQALENAIASYQNRDRRFGAVKNEEESV</sequence>
<dbReference type="PANTHER" id="PTHR10291:SF0">
    <property type="entry name" value="DEHYDRODOLICHYL DIPHOSPHATE SYNTHASE 2"/>
    <property type="match status" value="1"/>
</dbReference>
<dbReference type="RefSeq" id="WP_204653087.1">
    <property type="nucleotide sequence ID" value="NZ_JAFBFD010000005.1"/>
</dbReference>
<dbReference type="HAMAP" id="MF_01139">
    <property type="entry name" value="ISPT"/>
    <property type="match status" value="1"/>
</dbReference>
<keyword evidence="2" id="KW-0479">Metal-binding</keyword>
<name>A0ABV9MU79_9ENTE</name>
<dbReference type="PANTHER" id="PTHR10291">
    <property type="entry name" value="DEHYDRODOLICHYL DIPHOSPHATE SYNTHASE FAMILY MEMBER"/>
    <property type="match status" value="1"/>
</dbReference>
<feature type="active site" description="Proton acceptor" evidence="2">
    <location>
        <position position="83"/>
    </location>
</feature>
<dbReference type="Gene3D" id="3.40.1180.10">
    <property type="entry name" value="Decaprenyl diphosphate synthase-like"/>
    <property type="match status" value="1"/>
</dbReference>
<protein>
    <recommendedName>
        <fullName evidence="2">Isoprenyl transferase</fullName>
        <ecNumber evidence="2">2.5.1.-</ecNumber>
    </recommendedName>
</protein>
<feature type="binding site" evidence="2">
    <location>
        <position position="48"/>
    </location>
    <ligand>
        <name>substrate</name>
    </ligand>
</feature>
<dbReference type="GO" id="GO:0016740">
    <property type="term" value="F:transferase activity"/>
    <property type="evidence" value="ECO:0007669"/>
    <property type="project" value="UniProtKB-KW"/>
</dbReference>
<dbReference type="EC" id="2.5.1.-" evidence="2"/>
<evidence type="ECO:0000256" key="1">
    <source>
        <dbReference type="ARBA" id="ARBA00022679"/>
    </source>
</evidence>
<evidence type="ECO:0000313" key="4">
    <source>
        <dbReference type="Proteomes" id="UP001595969"/>
    </source>
</evidence>
<comment type="similarity">
    <text evidence="2">Belongs to the UPP synthase family.</text>
</comment>
<reference evidence="4" key="1">
    <citation type="journal article" date="2019" name="Int. J. Syst. Evol. Microbiol.">
        <title>The Global Catalogue of Microorganisms (GCM) 10K type strain sequencing project: providing services to taxonomists for standard genome sequencing and annotation.</title>
        <authorList>
            <consortium name="The Broad Institute Genomics Platform"/>
            <consortium name="The Broad Institute Genome Sequencing Center for Infectious Disease"/>
            <person name="Wu L."/>
            <person name="Ma J."/>
        </authorList>
    </citation>
    <scope>NUCLEOTIDE SEQUENCE [LARGE SCALE GENOMIC DNA]</scope>
    <source>
        <strain evidence="4">CGMCC 1.19032</strain>
    </source>
</reference>
<feature type="binding site" evidence="2">
    <location>
        <position position="226"/>
    </location>
    <ligand>
        <name>Mg(2+)</name>
        <dbReference type="ChEBI" id="CHEBI:18420"/>
    </ligand>
</feature>
<comment type="caution">
    <text evidence="3">The sequence shown here is derived from an EMBL/GenBank/DDBJ whole genome shotgun (WGS) entry which is preliminary data.</text>
</comment>
<dbReference type="Pfam" id="PF01255">
    <property type="entry name" value="Prenyltransf"/>
    <property type="match status" value="1"/>
</dbReference>
<dbReference type="CDD" id="cd00475">
    <property type="entry name" value="Cis_IPPS"/>
    <property type="match status" value="1"/>
</dbReference>
<feature type="binding site" evidence="2">
    <location>
        <position position="86"/>
    </location>
    <ligand>
        <name>substrate</name>
    </ligand>
</feature>
<dbReference type="NCBIfam" id="NF011405">
    <property type="entry name" value="PRK14830.1"/>
    <property type="match status" value="1"/>
</dbReference>
<feature type="binding site" evidence="2">
    <location>
        <begin position="36"/>
        <end position="39"/>
    </location>
    <ligand>
        <name>substrate</name>
    </ligand>
</feature>
<proteinExistence type="inferred from homology"/>
<keyword evidence="4" id="KW-1185">Reference proteome</keyword>
<evidence type="ECO:0000256" key="2">
    <source>
        <dbReference type="HAMAP-Rule" id="MF_01139"/>
    </source>
</evidence>
<keyword evidence="1 2" id="KW-0808">Transferase</keyword>
<comment type="cofactor">
    <cofactor evidence="2">
        <name>Mg(2+)</name>
        <dbReference type="ChEBI" id="CHEBI:18420"/>
    </cofactor>
    <text evidence="2">Binds 2 magnesium ions per subunit.</text>
</comment>
<dbReference type="SUPFAM" id="SSF64005">
    <property type="entry name" value="Undecaprenyl diphosphate synthase"/>
    <property type="match status" value="1"/>
</dbReference>
<feature type="active site" evidence="2">
    <location>
        <position position="35"/>
    </location>
</feature>
<feature type="binding site" evidence="2">
    <location>
        <begin position="80"/>
        <end position="82"/>
    </location>
    <ligand>
        <name>substrate</name>
    </ligand>
</feature>
<feature type="binding site" evidence="2">
    <location>
        <position position="35"/>
    </location>
    <ligand>
        <name>Mg(2+)</name>
        <dbReference type="ChEBI" id="CHEBI:18420"/>
    </ligand>
</feature>
<dbReference type="InterPro" id="IPR018520">
    <property type="entry name" value="UPP_synth-like_CS"/>
</dbReference>
<gene>
    <name evidence="3" type="ORF">ACFO5I_07315</name>
</gene>
<comment type="subunit">
    <text evidence="2">Homodimer.</text>
</comment>
<dbReference type="EMBL" id="JBHSGS010000040">
    <property type="protein sequence ID" value="MFC4719541.1"/>
    <property type="molecule type" value="Genomic_DNA"/>
</dbReference>
<keyword evidence="2" id="KW-0460">Magnesium</keyword>
<feature type="binding site" evidence="2">
    <location>
        <position position="40"/>
    </location>
    <ligand>
        <name>substrate</name>
    </ligand>
</feature>
<feature type="binding site" evidence="2">
    <location>
        <position position="207"/>
    </location>
    <ligand>
        <name>substrate</name>
    </ligand>
</feature>
<dbReference type="PROSITE" id="PS01066">
    <property type="entry name" value="UPP_SYNTHASE"/>
    <property type="match status" value="1"/>
</dbReference>
<dbReference type="Proteomes" id="UP001595969">
    <property type="component" value="Unassembled WGS sequence"/>
</dbReference>
<evidence type="ECO:0000313" key="3">
    <source>
        <dbReference type="EMBL" id="MFC4719541.1"/>
    </source>
</evidence>
<dbReference type="InterPro" id="IPR001441">
    <property type="entry name" value="UPP_synth-like"/>
</dbReference>
<organism evidence="3 4">
    <name type="scientific">Enterococcus lemanii</name>
    <dbReference type="NCBI Taxonomy" id="1159752"/>
    <lineage>
        <taxon>Bacteria</taxon>
        <taxon>Bacillati</taxon>
        <taxon>Bacillota</taxon>
        <taxon>Bacilli</taxon>
        <taxon>Lactobacillales</taxon>
        <taxon>Enterococcaceae</taxon>
        <taxon>Enterococcus</taxon>
    </lineage>
</organism>
<dbReference type="InterPro" id="IPR036424">
    <property type="entry name" value="UPP_synth-like_sf"/>
</dbReference>